<evidence type="ECO:0000256" key="8">
    <source>
        <dbReference type="ARBA" id="ARBA00023214"/>
    </source>
</evidence>
<dbReference type="Gene3D" id="1.10.3080.10">
    <property type="entry name" value="Clc chloride channel"/>
    <property type="match status" value="1"/>
</dbReference>
<dbReference type="STRING" id="1838286.Verru16b_02302"/>
<keyword evidence="7" id="KW-0869">Chloride channel</keyword>
<dbReference type="Gene3D" id="3.10.580.10">
    <property type="entry name" value="CBS-domain"/>
    <property type="match status" value="1"/>
</dbReference>
<dbReference type="KEGG" id="obg:Verru16b_02302"/>
<keyword evidence="2" id="KW-0813">Transport</keyword>
<protein>
    <submittedName>
        <fullName evidence="13">Voltage-gated ClC-type chloride channel ClcB</fullName>
    </submittedName>
</protein>
<evidence type="ECO:0000256" key="3">
    <source>
        <dbReference type="ARBA" id="ARBA00022692"/>
    </source>
</evidence>
<sequence length="598" mass="63477">MKEVVPQIYRRLLRLLRWRLWIIEKLRPSPWQEMLAYAAVAGILGALAALLFRHGVEIIHYVMTGTGSGMVDSFRELEWWQRLAIPAVGGLMAGLVLLFGKRLHRGQSSTDYMEAILIGSGELPVRATLVKSTAAMFSIASGGSIGREGPMVQLAAVAASQFGRWRQLSAPQLRLLVACGAASGIASAYNAPIAGSFFVAEIILGTIAMESLGPLAVAAVAATLTVRTLSDAHTLYTVPAFTLHSLWEIGPFLVLGAMAGVVAPWFLRSLRQAEQLFAATSLPVPLRLALGGLVVGGLAVWVPEVCGNGYSVVLAILNGHLIWQTLVLVLVCKWVATAASFGSGAPGGVFTPTLFMGAAMGYLFGFGVNQVWPQGAADPGAFALVGMGALLAAASHAPVMAIIMLFEMTLSYDIIMPLMVCSVVAYYTARGIENQSLYSEALKKKAAEAPEPVTLPGSVADLTRSPTSSVTLTARFEDIARQFLSSRHESIYVTDAEGKYAGLISLHDIKPHLNDEAVATLVIAEDLRRDDVPSVAPAATLADALRLFAQQAGQTLPVVDPATGRLTGVLVKNDLLLALLEGRGAEKRGATRSPWQGS</sequence>
<gene>
    <name evidence="13" type="primary">clcB</name>
    <name evidence="13" type="ORF">Verru16b_02302</name>
</gene>
<name>A0A1D8AWE9_9BACT</name>
<proteinExistence type="predicted"/>
<accession>A0A1D8AWE9</accession>
<evidence type="ECO:0000313" key="13">
    <source>
        <dbReference type="EMBL" id="AOS45224.1"/>
    </source>
</evidence>
<feature type="transmembrane region" description="Helical" evidence="11">
    <location>
        <begin position="34"/>
        <end position="52"/>
    </location>
</feature>
<dbReference type="PRINTS" id="PR00762">
    <property type="entry name" value="CLCHANNEL"/>
</dbReference>
<dbReference type="Pfam" id="PF00571">
    <property type="entry name" value="CBS"/>
    <property type="match status" value="2"/>
</dbReference>
<evidence type="ECO:0000256" key="6">
    <source>
        <dbReference type="ARBA" id="ARBA00023136"/>
    </source>
</evidence>
<dbReference type="Proteomes" id="UP000095228">
    <property type="component" value="Chromosome"/>
</dbReference>
<keyword evidence="5" id="KW-0406">Ion transport</keyword>
<dbReference type="SUPFAM" id="SSF81340">
    <property type="entry name" value="Clc chloride channel"/>
    <property type="match status" value="1"/>
</dbReference>
<dbReference type="InterPro" id="IPR001807">
    <property type="entry name" value="ClC"/>
</dbReference>
<dbReference type="Pfam" id="PF00654">
    <property type="entry name" value="Voltage_CLC"/>
    <property type="match status" value="1"/>
</dbReference>
<evidence type="ECO:0000256" key="5">
    <source>
        <dbReference type="ARBA" id="ARBA00023065"/>
    </source>
</evidence>
<dbReference type="PROSITE" id="PS51371">
    <property type="entry name" value="CBS"/>
    <property type="match status" value="2"/>
</dbReference>
<dbReference type="SMART" id="SM00116">
    <property type="entry name" value="CBS"/>
    <property type="match status" value="2"/>
</dbReference>
<evidence type="ECO:0000256" key="4">
    <source>
        <dbReference type="ARBA" id="ARBA00022989"/>
    </source>
</evidence>
<keyword evidence="6 11" id="KW-0472">Membrane</keyword>
<feature type="transmembrane region" description="Helical" evidence="11">
    <location>
        <begin position="79"/>
        <end position="99"/>
    </location>
</feature>
<keyword evidence="8" id="KW-0868">Chloride</keyword>
<feature type="transmembrane region" description="Helical" evidence="11">
    <location>
        <begin position="249"/>
        <end position="267"/>
    </location>
</feature>
<dbReference type="InterPro" id="IPR000644">
    <property type="entry name" value="CBS_dom"/>
</dbReference>
<dbReference type="NCBIfam" id="NF002505">
    <property type="entry name" value="PRK01862.1"/>
    <property type="match status" value="1"/>
</dbReference>
<feature type="transmembrane region" description="Helical" evidence="11">
    <location>
        <begin position="380"/>
        <end position="403"/>
    </location>
</feature>
<keyword evidence="3 11" id="KW-0812">Transmembrane</keyword>
<dbReference type="AlphaFoldDB" id="A0A1D8AWE9"/>
<keyword evidence="9" id="KW-0407">Ion channel</keyword>
<organism evidence="13 14">
    <name type="scientific">Lacunisphaera limnophila</name>
    <dbReference type="NCBI Taxonomy" id="1838286"/>
    <lineage>
        <taxon>Bacteria</taxon>
        <taxon>Pseudomonadati</taxon>
        <taxon>Verrucomicrobiota</taxon>
        <taxon>Opitutia</taxon>
        <taxon>Opitutales</taxon>
        <taxon>Opitutaceae</taxon>
        <taxon>Lacunisphaera</taxon>
    </lineage>
</organism>
<feature type="domain" description="CBS" evidence="12">
    <location>
        <begin position="462"/>
        <end position="520"/>
    </location>
</feature>
<dbReference type="GO" id="GO:0005254">
    <property type="term" value="F:chloride channel activity"/>
    <property type="evidence" value="ECO:0007669"/>
    <property type="project" value="UniProtKB-KW"/>
</dbReference>
<feature type="domain" description="CBS" evidence="12">
    <location>
        <begin position="527"/>
        <end position="586"/>
    </location>
</feature>
<comment type="subcellular location">
    <subcellularLocation>
        <location evidence="1">Membrane</location>
        <topology evidence="1">Multi-pass membrane protein</topology>
    </subcellularLocation>
</comment>
<reference evidence="13 14" key="1">
    <citation type="submission" date="2016-06" db="EMBL/GenBank/DDBJ databases">
        <title>Three novel species with peptidoglycan cell walls form the new genus Lacunisphaera gen. nov. in the family Opitutaceae of the verrucomicrobial subdivision 4.</title>
        <authorList>
            <person name="Rast P."/>
            <person name="Gloeckner I."/>
            <person name="Jogler M."/>
            <person name="Boedeker C."/>
            <person name="Jeske O."/>
            <person name="Wiegand S."/>
            <person name="Reinhardt R."/>
            <person name="Schumann P."/>
            <person name="Rohde M."/>
            <person name="Spring S."/>
            <person name="Gloeckner F.O."/>
            <person name="Jogler C."/>
        </authorList>
    </citation>
    <scope>NUCLEOTIDE SEQUENCE [LARGE SCALE GENOMIC DNA]</scope>
    <source>
        <strain evidence="13 14">IG16b</strain>
    </source>
</reference>
<feature type="transmembrane region" description="Helical" evidence="11">
    <location>
        <begin position="276"/>
        <end position="301"/>
    </location>
</feature>
<evidence type="ECO:0000256" key="2">
    <source>
        <dbReference type="ARBA" id="ARBA00022448"/>
    </source>
</evidence>
<feature type="transmembrane region" description="Helical" evidence="11">
    <location>
        <begin position="349"/>
        <end position="368"/>
    </location>
</feature>
<dbReference type="SUPFAM" id="SSF54631">
    <property type="entry name" value="CBS-domain pair"/>
    <property type="match status" value="1"/>
</dbReference>
<dbReference type="InterPro" id="IPR014743">
    <property type="entry name" value="Cl-channel_core"/>
</dbReference>
<keyword evidence="10" id="KW-0129">CBS domain</keyword>
<evidence type="ECO:0000256" key="11">
    <source>
        <dbReference type="SAM" id="Phobius"/>
    </source>
</evidence>
<evidence type="ECO:0000313" key="14">
    <source>
        <dbReference type="Proteomes" id="UP000095228"/>
    </source>
</evidence>
<dbReference type="InterPro" id="IPR046342">
    <property type="entry name" value="CBS_dom_sf"/>
</dbReference>
<dbReference type="PANTHER" id="PTHR43427">
    <property type="entry name" value="CHLORIDE CHANNEL PROTEIN CLC-E"/>
    <property type="match status" value="1"/>
</dbReference>
<dbReference type="EMBL" id="CP016094">
    <property type="protein sequence ID" value="AOS45224.1"/>
    <property type="molecule type" value="Genomic_DNA"/>
</dbReference>
<feature type="transmembrane region" description="Helical" evidence="11">
    <location>
        <begin position="212"/>
        <end position="229"/>
    </location>
</feature>
<dbReference type="InterPro" id="IPR050368">
    <property type="entry name" value="ClC-type_chloride_channel"/>
</dbReference>
<dbReference type="CDD" id="cd00400">
    <property type="entry name" value="Voltage_gated_ClC"/>
    <property type="match status" value="1"/>
</dbReference>
<keyword evidence="14" id="KW-1185">Reference proteome</keyword>
<dbReference type="PANTHER" id="PTHR43427:SF6">
    <property type="entry name" value="CHLORIDE CHANNEL PROTEIN CLC-E"/>
    <property type="match status" value="1"/>
</dbReference>
<dbReference type="GO" id="GO:0034707">
    <property type="term" value="C:chloride channel complex"/>
    <property type="evidence" value="ECO:0007669"/>
    <property type="project" value="UniProtKB-KW"/>
</dbReference>
<keyword evidence="4 11" id="KW-1133">Transmembrane helix</keyword>
<evidence type="ECO:0000256" key="7">
    <source>
        <dbReference type="ARBA" id="ARBA00023173"/>
    </source>
</evidence>
<evidence type="ECO:0000256" key="9">
    <source>
        <dbReference type="ARBA" id="ARBA00023303"/>
    </source>
</evidence>
<evidence type="ECO:0000256" key="10">
    <source>
        <dbReference type="PROSITE-ProRule" id="PRU00703"/>
    </source>
</evidence>
<evidence type="ECO:0000256" key="1">
    <source>
        <dbReference type="ARBA" id="ARBA00004141"/>
    </source>
</evidence>
<evidence type="ECO:0000259" key="12">
    <source>
        <dbReference type="PROSITE" id="PS51371"/>
    </source>
</evidence>